<dbReference type="EMBL" id="KQ090231">
    <property type="protein sequence ID" value="KMS99163.1"/>
    <property type="molecule type" value="Genomic_DNA"/>
</dbReference>
<name>A0A0J8BGN8_BETVV</name>
<evidence type="ECO:0000313" key="2">
    <source>
        <dbReference type="Proteomes" id="UP000035740"/>
    </source>
</evidence>
<organism evidence="1 2">
    <name type="scientific">Beta vulgaris subsp. vulgaris</name>
    <name type="common">Beet</name>
    <dbReference type="NCBI Taxonomy" id="3555"/>
    <lineage>
        <taxon>Eukaryota</taxon>
        <taxon>Viridiplantae</taxon>
        <taxon>Streptophyta</taxon>
        <taxon>Embryophyta</taxon>
        <taxon>Tracheophyta</taxon>
        <taxon>Spermatophyta</taxon>
        <taxon>Magnoliopsida</taxon>
        <taxon>eudicotyledons</taxon>
        <taxon>Gunneridae</taxon>
        <taxon>Pentapetalae</taxon>
        <taxon>Caryophyllales</taxon>
        <taxon>Chenopodiaceae</taxon>
        <taxon>Betoideae</taxon>
        <taxon>Beta</taxon>
    </lineage>
</organism>
<proteinExistence type="predicted"/>
<reference evidence="1 2" key="1">
    <citation type="journal article" date="2014" name="Nature">
        <title>The genome of the recently domesticated crop plant sugar beet (Beta vulgaris).</title>
        <authorList>
            <person name="Dohm J.C."/>
            <person name="Minoche A.E."/>
            <person name="Holtgrawe D."/>
            <person name="Capella-Gutierrez S."/>
            <person name="Zakrzewski F."/>
            <person name="Tafer H."/>
            <person name="Rupp O."/>
            <person name="Sorensen T.R."/>
            <person name="Stracke R."/>
            <person name="Reinhardt R."/>
            <person name="Goesmann A."/>
            <person name="Kraft T."/>
            <person name="Schulz B."/>
            <person name="Stadler P.F."/>
            <person name="Schmidt T."/>
            <person name="Gabaldon T."/>
            <person name="Lehrach H."/>
            <person name="Weisshaar B."/>
            <person name="Himmelbauer H."/>
        </authorList>
    </citation>
    <scope>NUCLEOTIDE SEQUENCE [LARGE SCALE GENOMIC DNA]</scope>
    <source>
        <tissue evidence="1">Taproot</tissue>
    </source>
</reference>
<evidence type="ECO:0000313" key="1">
    <source>
        <dbReference type="EMBL" id="KMS99163.1"/>
    </source>
</evidence>
<keyword evidence="2" id="KW-1185">Reference proteome</keyword>
<dbReference type="AlphaFoldDB" id="A0A0J8BGN8"/>
<gene>
    <name evidence="1" type="ORF">BVRB_2g047420</name>
</gene>
<dbReference type="Gramene" id="KMS99163">
    <property type="protein sequence ID" value="KMS99163"/>
    <property type="gene ID" value="BVRB_2g047420"/>
</dbReference>
<sequence>MRKKALKEFETLTGDDAHAAEVLVNMARQLEPEMPVNMAHQPEPEMPVNMAHQPEPEMHANMLNQPDVFLEPSGGDDADAANQFAQSEVNQLEVPLANKNEGHIPDNVAAANNQVPEPQNLNHGLEIVAQLPQNQNQCGPEVIAHIPDAVENVPAANQGPEPQYLNQNQGGPEVITAISQTTFSCPFRGCTTRVDLVSFPDHLCLGHELPSSSYQEGFLCVLGCVFMVGKGSEKFMYSMEAKEYPTKEGRKCGLTLQGLVRHISKMEDANAGMHGWFSILNIAKFFSQPASPKLPLSVKIWEWTGARGKQEYPKAAADADVGGGGGGGDVDVVVMMLMVVMFRLELVKINRPYRVWRVPESAAYRMYRIHPPVGGGDEVGGRGQATVNMAHQPEPEMPVNMAYQPEPEMPVSIAHQPEPEMHANMLHQPEVDDAVINADVFPEPSGGDVADAAN</sequence>
<protein>
    <submittedName>
        <fullName evidence="1">Uncharacterized protein</fullName>
    </submittedName>
</protein>
<accession>A0A0J8BGN8</accession>
<dbReference type="Proteomes" id="UP000035740">
    <property type="component" value="Unassembled WGS sequence"/>
</dbReference>